<dbReference type="Gene3D" id="3.30.479.30">
    <property type="entry name" value="Band 7 domain"/>
    <property type="match status" value="1"/>
</dbReference>
<dbReference type="STRING" id="744872.Spica_2240"/>
<dbReference type="RefSeq" id="WP_013969636.1">
    <property type="nucleotide sequence ID" value="NC_015732.1"/>
</dbReference>
<proteinExistence type="inferred from homology"/>
<evidence type="ECO:0000256" key="1">
    <source>
        <dbReference type="ARBA" id="ARBA00004167"/>
    </source>
</evidence>
<keyword evidence="6" id="KW-1185">Reference proteome</keyword>
<dbReference type="InterPro" id="IPR036013">
    <property type="entry name" value="Band_7/SPFH_dom_sf"/>
</dbReference>
<dbReference type="InterPro" id="IPR043202">
    <property type="entry name" value="Band-7_stomatin-like"/>
</dbReference>
<dbReference type="PANTHER" id="PTHR10264:SF19">
    <property type="entry name" value="AT06885P-RELATED"/>
    <property type="match status" value="1"/>
</dbReference>
<keyword evidence="3" id="KW-1133">Transmembrane helix</keyword>
<dbReference type="SMART" id="SM00244">
    <property type="entry name" value="PHB"/>
    <property type="match status" value="1"/>
</dbReference>
<dbReference type="EMBL" id="CP002868">
    <property type="protein sequence ID" value="AEJ20355.1"/>
    <property type="molecule type" value="Genomic_DNA"/>
</dbReference>
<keyword evidence="3" id="KW-0812">Transmembrane</keyword>
<gene>
    <name evidence="5" type="ordered locus">Spica_2240</name>
</gene>
<dbReference type="Gene3D" id="6.10.250.2090">
    <property type="match status" value="1"/>
</dbReference>
<dbReference type="InterPro" id="IPR001107">
    <property type="entry name" value="Band_7"/>
</dbReference>
<accession>F8F283</accession>
<evidence type="ECO:0000313" key="5">
    <source>
        <dbReference type="EMBL" id="AEJ20355.1"/>
    </source>
</evidence>
<dbReference type="FunFam" id="3.30.479.30:FF:000004">
    <property type="entry name" value="Putative membrane protease family, stomatin"/>
    <property type="match status" value="1"/>
</dbReference>
<comment type="similarity">
    <text evidence="2">Belongs to the band 7/mec-2 family.</text>
</comment>
<feature type="domain" description="Band 7" evidence="4">
    <location>
        <begin position="115"/>
        <end position="273"/>
    </location>
</feature>
<organism evidence="5 6">
    <name type="scientific">Gracilinema caldarium (strain ATCC 51460 / DSM 7334 / H1)</name>
    <name type="common">Treponema caldarium</name>
    <dbReference type="NCBI Taxonomy" id="744872"/>
    <lineage>
        <taxon>Bacteria</taxon>
        <taxon>Pseudomonadati</taxon>
        <taxon>Spirochaetota</taxon>
        <taxon>Spirochaetia</taxon>
        <taxon>Spirochaetales</taxon>
        <taxon>Breznakiellaceae</taxon>
        <taxon>Gracilinema</taxon>
    </lineage>
</organism>
<dbReference type="Pfam" id="PF01145">
    <property type="entry name" value="Band_7"/>
    <property type="match status" value="1"/>
</dbReference>
<comment type="subcellular location">
    <subcellularLocation>
        <location evidence="1">Membrane</location>
        <topology evidence="1">Single-pass membrane protein</topology>
    </subcellularLocation>
</comment>
<dbReference type="SUPFAM" id="SSF117892">
    <property type="entry name" value="Band 7/SPFH domain"/>
    <property type="match status" value="1"/>
</dbReference>
<name>F8F283_GRAC1</name>
<dbReference type="KEGG" id="scd:Spica_2240"/>
<dbReference type="PANTHER" id="PTHR10264">
    <property type="entry name" value="BAND 7 PROTEIN-RELATED"/>
    <property type="match status" value="1"/>
</dbReference>
<sequence>MWFHKKDQQQPYIKNVHKENSQRDFSLHVIGIGVLLMLLLVTAVFRYTTNIQFRGLDALALIAAPIVTTLVMTLFPRWQVAVKVLIIMSILIIIWYVNNPQIYILYAAFGALVAPSIQKMDEWERAIILRFGKFHQVKGPGVFILFPIADKIAETVDLRIRVTDFSAETTLTRDSVTVTVDALCFWLVWDAEKAICEVQNYEEAVVLSAKTALRNAISKHDLTTFLELGDEIEHQIRKEVDIKTTDWGITVQHIEITDIQIPQELQSSLSRLAQAEREKKGRILLAEAEIDIANRFKEAAEIYINNETALKLKNLSILNEGLKAGNSMMLVPNSITEELKVKDVFGLEALQELKQQKK</sequence>
<feature type="transmembrane region" description="Helical" evidence="3">
    <location>
        <begin position="25"/>
        <end position="45"/>
    </location>
</feature>
<dbReference type="GO" id="GO:0098552">
    <property type="term" value="C:side of membrane"/>
    <property type="evidence" value="ECO:0007669"/>
    <property type="project" value="UniProtKB-ARBA"/>
</dbReference>
<dbReference type="AlphaFoldDB" id="F8F283"/>
<dbReference type="eggNOG" id="COG0330">
    <property type="taxonomic scope" value="Bacteria"/>
</dbReference>
<dbReference type="Proteomes" id="UP000000503">
    <property type="component" value="Chromosome"/>
</dbReference>
<dbReference type="PRINTS" id="PR00721">
    <property type="entry name" value="STOMATIN"/>
</dbReference>
<reference evidence="6" key="1">
    <citation type="journal article" date="2013" name="Stand. Genomic Sci.">
        <title>Genome sequence of the thermophilic fresh-water bacterium Spirochaeta caldaria type strain (H1(T)), reclassification of Spirochaeta caldaria, Spirochaeta stenostrepta, and Spirochaeta zuelzerae in the genus Treponema as Treponema caldaria comb. nov., Treponema stenostrepta comb. nov., and Treponema zuelzerae comb. nov., and emendation of the genus Treponema.</title>
        <authorList>
            <person name="Abt B."/>
            <person name="Goker M."/>
            <person name="Scheuner C."/>
            <person name="Han C."/>
            <person name="Lu M."/>
            <person name="Misra M."/>
            <person name="Lapidus A."/>
            <person name="Nolan M."/>
            <person name="Lucas S."/>
            <person name="Hammon N."/>
            <person name="Deshpande S."/>
            <person name="Cheng J.F."/>
            <person name="Tapia R."/>
            <person name="Goodwin L.A."/>
            <person name="Pitluck S."/>
            <person name="Liolios K."/>
            <person name="Pagani I."/>
            <person name="Ivanova N."/>
            <person name="Mavromatis K."/>
            <person name="Mikhailova N."/>
            <person name="Huntemann M."/>
            <person name="Pati A."/>
            <person name="Chen A."/>
            <person name="Palaniappan K."/>
            <person name="Land M."/>
            <person name="Hauser L."/>
            <person name="Jeffries C.D."/>
            <person name="Rohde M."/>
            <person name="Spring S."/>
            <person name="Gronow S."/>
            <person name="Detter J.C."/>
            <person name="Bristow J."/>
            <person name="Eisen J.A."/>
            <person name="Markowitz V."/>
            <person name="Hugenholtz P."/>
            <person name="Kyrpides N.C."/>
            <person name="Woyke T."/>
            <person name="Klenk H.P."/>
        </authorList>
    </citation>
    <scope>NUCLEOTIDE SEQUENCE</scope>
    <source>
        <strain evidence="6">ATCC 51460 / DSM 7334 / H1</strain>
    </source>
</reference>
<feature type="transmembrane region" description="Helical" evidence="3">
    <location>
        <begin position="80"/>
        <end position="97"/>
    </location>
</feature>
<dbReference type="CDD" id="cd13775">
    <property type="entry name" value="SPFH_eoslipins_u3"/>
    <property type="match status" value="1"/>
</dbReference>
<evidence type="ECO:0000313" key="6">
    <source>
        <dbReference type="Proteomes" id="UP000000503"/>
    </source>
</evidence>
<keyword evidence="3" id="KW-0472">Membrane</keyword>
<dbReference type="InterPro" id="IPR001972">
    <property type="entry name" value="Stomatin_HflK_fam"/>
</dbReference>
<evidence type="ECO:0000259" key="4">
    <source>
        <dbReference type="SMART" id="SM00244"/>
    </source>
</evidence>
<evidence type="ECO:0000256" key="2">
    <source>
        <dbReference type="ARBA" id="ARBA00008164"/>
    </source>
</evidence>
<dbReference type="GO" id="GO:0005886">
    <property type="term" value="C:plasma membrane"/>
    <property type="evidence" value="ECO:0007669"/>
    <property type="project" value="InterPro"/>
</dbReference>
<feature type="transmembrane region" description="Helical" evidence="3">
    <location>
        <begin position="51"/>
        <end position="73"/>
    </location>
</feature>
<dbReference type="HOGENOM" id="CLU_024949_3_3_12"/>
<evidence type="ECO:0000256" key="3">
    <source>
        <dbReference type="SAM" id="Phobius"/>
    </source>
</evidence>
<dbReference type="OrthoDB" id="9809197at2"/>
<protein>
    <submittedName>
        <fullName evidence="5">Band 7 protein</fullName>
    </submittedName>
</protein>